<evidence type="ECO:0000256" key="1">
    <source>
        <dbReference type="SAM" id="MobiDB-lite"/>
    </source>
</evidence>
<proteinExistence type="predicted"/>
<name>A0AAW0CA86_9AGAR</name>
<evidence type="ECO:0000313" key="2">
    <source>
        <dbReference type="EMBL" id="KAK7035650.1"/>
    </source>
</evidence>
<dbReference type="EMBL" id="JAWWNJ010000019">
    <property type="protein sequence ID" value="KAK7035650.1"/>
    <property type="molecule type" value="Genomic_DNA"/>
</dbReference>
<organism evidence="2 3">
    <name type="scientific">Favolaschia claudopus</name>
    <dbReference type="NCBI Taxonomy" id="2862362"/>
    <lineage>
        <taxon>Eukaryota</taxon>
        <taxon>Fungi</taxon>
        <taxon>Dikarya</taxon>
        <taxon>Basidiomycota</taxon>
        <taxon>Agaricomycotina</taxon>
        <taxon>Agaricomycetes</taxon>
        <taxon>Agaricomycetidae</taxon>
        <taxon>Agaricales</taxon>
        <taxon>Marasmiineae</taxon>
        <taxon>Mycenaceae</taxon>
        <taxon>Favolaschia</taxon>
    </lineage>
</organism>
<accession>A0AAW0CA86</accession>
<feature type="region of interest" description="Disordered" evidence="1">
    <location>
        <begin position="228"/>
        <end position="272"/>
    </location>
</feature>
<protein>
    <submittedName>
        <fullName evidence="2">Uncharacterized protein</fullName>
    </submittedName>
</protein>
<comment type="caution">
    <text evidence="2">The sequence shown here is derived from an EMBL/GenBank/DDBJ whole genome shotgun (WGS) entry which is preliminary data.</text>
</comment>
<sequence length="272" mass="30535">MTARREREVFYRSGAPTKLHTSNYDHAAPRVLVVLVITTRTDSHVKDRRSTTSKLHQSHLHPPCDALLACISTIRRTDTHQSGSRPTAHMRAAFASKLYPLPNPYRSYCCIPTLAYTKPGPPVYLLSITNPVMDERRLFVPIICACRQPRWYGCLGYAVEGEDVVSMTGRQRGAEYASADGFKASIPRTGIRSPSALRRDEDPRNAPVRYRAHLSTCLQAPEDAIFRRPPSRSAEERDVFLQFPSNPAQGKRPKPATPERGEMDGLANRPVR</sequence>
<gene>
    <name evidence="2" type="ORF">R3P38DRAFT_3263162</name>
</gene>
<dbReference type="Proteomes" id="UP001362999">
    <property type="component" value="Unassembled WGS sequence"/>
</dbReference>
<reference evidence="2 3" key="1">
    <citation type="journal article" date="2024" name="J Genomics">
        <title>Draft genome sequencing and assembly of Favolaschia claudopus CIRM-BRFM 2984 isolated from oak limbs.</title>
        <authorList>
            <person name="Navarro D."/>
            <person name="Drula E."/>
            <person name="Chaduli D."/>
            <person name="Cazenave R."/>
            <person name="Ahrendt S."/>
            <person name="Wang J."/>
            <person name="Lipzen A."/>
            <person name="Daum C."/>
            <person name="Barry K."/>
            <person name="Grigoriev I.V."/>
            <person name="Favel A."/>
            <person name="Rosso M.N."/>
            <person name="Martin F."/>
        </authorList>
    </citation>
    <scope>NUCLEOTIDE SEQUENCE [LARGE SCALE GENOMIC DNA]</scope>
    <source>
        <strain evidence="2 3">CIRM-BRFM 2984</strain>
    </source>
</reference>
<keyword evidence="3" id="KW-1185">Reference proteome</keyword>
<dbReference type="AlphaFoldDB" id="A0AAW0CA86"/>
<evidence type="ECO:0000313" key="3">
    <source>
        <dbReference type="Proteomes" id="UP001362999"/>
    </source>
</evidence>